<sequence length="258" mass="27139">MTTDHEGFAELWRWGATEMAAAIRNGVVTSTDIVTSCLDRMNAVNPYLNAVVSDMREEALDSATAADVAQAQGGSLGPLHGVPITTKITDDQAGHRTSHGAISRKDNVARDDSSVIRNHRAGGAIPIGRTNAPALAYSFWTDNALHGRTNNPWSPKHTPGGSSGGAAAATAAGIAPIGQGSDTMGSIRYPAYCTGIFGLRPSFGRVPAHNPTDLRELPLSKPFILSCNTIAVCRGLLPTIRRGTPRVHFRGAVSLLAH</sequence>
<dbReference type="InterPro" id="IPR036928">
    <property type="entry name" value="AS_sf"/>
</dbReference>
<gene>
    <name evidence="2" type="ORF">N1027_05955</name>
</gene>
<evidence type="ECO:0000313" key="3">
    <source>
        <dbReference type="Proteomes" id="UP001165584"/>
    </source>
</evidence>
<feature type="domain" description="Amidase" evidence="1">
    <location>
        <begin position="32"/>
        <end position="209"/>
    </location>
</feature>
<proteinExistence type="predicted"/>
<accession>A0ABT2GNA9</accession>
<name>A0ABT2GNA9_9MICO</name>
<reference evidence="2" key="1">
    <citation type="submission" date="2022-08" db="EMBL/GenBank/DDBJ databases">
        <authorList>
            <person name="Deng Y."/>
            <person name="Han X.-F."/>
            <person name="Zhang Y.-Q."/>
        </authorList>
    </citation>
    <scope>NUCLEOTIDE SEQUENCE</scope>
    <source>
        <strain evidence="2">CPCC 205763</strain>
    </source>
</reference>
<dbReference type="InterPro" id="IPR052739">
    <property type="entry name" value="FAAH2"/>
</dbReference>
<dbReference type="Gene3D" id="3.90.1300.10">
    <property type="entry name" value="Amidase signature (AS) domain"/>
    <property type="match status" value="1"/>
</dbReference>
<dbReference type="PANTHER" id="PTHR43372">
    <property type="entry name" value="FATTY-ACID AMIDE HYDROLASE"/>
    <property type="match status" value="1"/>
</dbReference>
<protein>
    <submittedName>
        <fullName evidence="2">Amidase family protein</fullName>
    </submittedName>
</protein>
<evidence type="ECO:0000259" key="1">
    <source>
        <dbReference type="Pfam" id="PF01425"/>
    </source>
</evidence>
<dbReference type="Proteomes" id="UP001165584">
    <property type="component" value="Unassembled WGS sequence"/>
</dbReference>
<dbReference type="PANTHER" id="PTHR43372:SF4">
    <property type="entry name" value="FATTY-ACID AMIDE HYDROLASE 2"/>
    <property type="match status" value="1"/>
</dbReference>
<dbReference type="RefSeq" id="WP_259506121.1">
    <property type="nucleotide sequence ID" value="NZ_JANLCM010000001.1"/>
</dbReference>
<organism evidence="2 3">
    <name type="scientific">Herbiconiux aconitum</name>
    <dbReference type="NCBI Taxonomy" id="2970913"/>
    <lineage>
        <taxon>Bacteria</taxon>
        <taxon>Bacillati</taxon>
        <taxon>Actinomycetota</taxon>
        <taxon>Actinomycetes</taxon>
        <taxon>Micrococcales</taxon>
        <taxon>Microbacteriaceae</taxon>
        <taxon>Herbiconiux</taxon>
    </lineage>
</organism>
<comment type="caution">
    <text evidence="2">The sequence shown here is derived from an EMBL/GenBank/DDBJ whole genome shotgun (WGS) entry which is preliminary data.</text>
</comment>
<keyword evidence="3" id="KW-1185">Reference proteome</keyword>
<dbReference type="Pfam" id="PF01425">
    <property type="entry name" value="Amidase"/>
    <property type="match status" value="1"/>
</dbReference>
<evidence type="ECO:0000313" key="2">
    <source>
        <dbReference type="EMBL" id="MCS5717678.1"/>
    </source>
</evidence>
<dbReference type="InterPro" id="IPR023631">
    <property type="entry name" value="Amidase_dom"/>
</dbReference>
<dbReference type="SUPFAM" id="SSF75304">
    <property type="entry name" value="Amidase signature (AS) enzymes"/>
    <property type="match status" value="1"/>
</dbReference>
<dbReference type="EMBL" id="JANLCM010000001">
    <property type="protein sequence ID" value="MCS5717678.1"/>
    <property type="molecule type" value="Genomic_DNA"/>
</dbReference>